<evidence type="ECO:0000256" key="1">
    <source>
        <dbReference type="ARBA" id="ARBA00008779"/>
    </source>
</evidence>
<dbReference type="PROSITE" id="PS00523">
    <property type="entry name" value="SULFATASE_1"/>
    <property type="match status" value="1"/>
</dbReference>
<name>A0A1H6U180_9BACT</name>
<keyword evidence="5" id="KW-1185">Reference proteome</keyword>
<evidence type="ECO:0000256" key="2">
    <source>
        <dbReference type="ARBA" id="ARBA00022801"/>
    </source>
</evidence>
<dbReference type="InterPro" id="IPR024607">
    <property type="entry name" value="Sulfatase_CS"/>
</dbReference>
<dbReference type="EMBL" id="FNZH01000001">
    <property type="protein sequence ID" value="SEI82150.1"/>
    <property type="molecule type" value="Genomic_DNA"/>
</dbReference>
<dbReference type="PROSITE" id="PS00149">
    <property type="entry name" value="SULFATASE_2"/>
    <property type="match status" value="1"/>
</dbReference>
<dbReference type="InterPro" id="IPR017850">
    <property type="entry name" value="Alkaline_phosphatase_core_sf"/>
</dbReference>
<organism evidence="4 5">
    <name type="scientific">Cyclobacterium xiamenense</name>
    <dbReference type="NCBI Taxonomy" id="1297121"/>
    <lineage>
        <taxon>Bacteria</taxon>
        <taxon>Pseudomonadati</taxon>
        <taxon>Bacteroidota</taxon>
        <taxon>Cytophagia</taxon>
        <taxon>Cytophagales</taxon>
        <taxon>Cyclobacteriaceae</taxon>
        <taxon>Cyclobacterium</taxon>
    </lineage>
</organism>
<dbReference type="PANTHER" id="PTHR43108">
    <property type="entry name" value="N-ACETYLGLUCOSAMINE-6-SULFATASE FAMILY MEMBER"/>
    <property type="match status" value="1"/>
</dbReference>
<dbReference type="Gene3D" id="3.40.720.10">
    <property type="entry name" value="Alkaline Phosphatase, subunit A"/>
    <property type="match status" value="1"/>
</dbReference>
<dbReference type="InterPro" id="IPR032506">
    <property type="entry name" value="SGSH_C"/>
</dbReference>
<evidence type="ECO:0000259" key="3">
    <source>
        <dbReference type="Pfam" id="PF16347"/>
    </source>
</evidence>
<dbReference type="PANTHER" id="PTHR43108:SF6">
    <property type="entry name" value="N-SULPHOGLUCOSAMINE SULPHOHYDROLASE"/>
    <property type="match status" value="1"/>
</dbReference>
<gene>
    <name evidence="4" type="ORF">SAMN05192553_101422</name>
</gene>
<dbReference type="STRING" id="1416801.SAMN05192553_101422"/>
<feature type="domain" description="N-sulphoglucosamine sulphohydrolase C-terminal" evidence="3">
    <location>
        <begin position="349"/>
        <end position="500"/>
    </location>
</feature>
<sequence>MKRFLYGGAVALFFQLFSCNPTQPSKPDRPNILFIFSDDHATHAIGAYGPKAGNPELHPYIQTPNLDRLAEEGVLFTNAFCTNSICGPSRAVILTGKHSHYNGMLNNDTTFNGAQQTFPKILQRSGYRTAWIGKWHLLSEPTGFDYWSVLTRGNGQGSYYNPIFTEAGGQQEETGYTATLITDRAIGFLEGQKDTNKPFFLAYSHKTPHREWVPAPEEYGLYKDLDLPLPTNFYDDYENRTSATREQEMEIAADMNDRDLKLVYPSYMTDAQLAEFDAAYGPENAAFREANLSGKELTEWKYQRYLKDYLRSVASMDREIGRVLDYLEETGLAENTIVIYSSDQGFYLGDHGWYDKRWMYEESLRMPLLVKWPGVTSAGTEVKQLVQNLDFAQTILDMAQSPIPDDMQGRSLLPLLQNPTELKSWRDYIYYHYYAYPDWHMVRQHYGIRTDRYKLIHYYTIDEWEFFDLKNDPNEMHSRYSDAEYQGQVSLMKEQLQEARIYYGDTVILKPTSKYHR</sequence>
<dbReference type="RefSeq" id="WP_092170170.1">
    <property type="nucleotide sequence ID" value="NZ_FNZH01000001.1"/>
</dbReference>
<proteinExistence type="inferred from homology"/>
<dbReference type="GO" id="GO:0016787">
    <property type="term" value="F:hydrolase activity"/>
    <property type="evidence" value="ECO:0007669"/>
    <property type="project" value="UniProtKB-KW"/>
</dbReference>
<evidence type="ECO:0000313" key="4">
    <source>
        <dbReference type="EMBL" id="SEI82150.1"/>
    </source>
</evidence>
<comment type="similarity">
    <text evidence="1">Belongs to the sulfatase family.</text>
</comment>
<keyword evidence="2" id="KW-0378">Hydrolase</keyword>
<dbReference type="SUPFAM" id="SSF53649">
    <property type="entry name" value="Alkaline phosphatase-like"/>
    <property type="match status" value="1"/>
</dbReference>
<protein>
    <submittedName>
        <fullName evidence="4">Arylsulfatase A</fullName>
    </submittedName>
</protein>
<dbReference type="Proteomes" id="UP000199403">
    <property type="component" value="Unassembled WGS sequence"/>
</dbReference>
<accession>A0A1H6U180</accession>
<evidence type="ECO:0000313" key="5">
    <source>
        <dbReference type="Proteomes" id="UP000199403"/>
    </source>
</evidence>
<dbReference type="OrthoDB" id="9789742at2"/>
<reference evidence="5" key="1">
    <citation type="submission" date="2016-10" db="EMBL/GenBank/DDBJ databases">
        <authorList>
            <person name="Varghese N."/>
            <person name="Submissions S."/>
        </authorList>
    </citation>
    <scope>NUCLEOTIDE SEQUENCE [LARGE SCALE GENOMIC DNA]</scope>
    <source>
        <strain evidence="5">IBRC-M 10761</strain>
    </source>
</reference>
<dbReference type="AlphaFoldDB" id="A0A1H6U180"/>
<dbReference type="CDD" id="cd16031">
    <property type="entry name" value="G6S_like"/>
    <property type="match status" value="1"/>
</dbReference>
<dbReference type="Pfam" id="PF16347">
    <property type="entry name" value="SGSH_C"/>
    <property type="match status" value="1"/>
</dbReference>